<evidence type="ECO:0000256" key="9">
    <source>
        <dbReference type="SAM" id="MobiDB-lite"/>
    </source>
</evidence>
<dbReference type="OrthoDB" id="265717at2759"/>
<proteinExistence type="predicted"/>
<keyword evidence="4" id="KW-0479">Metal-binding</keyword>
<evidence type="ECO:0000256" key="2">
    <source>
        <dbReference type="ARBA" id="ARBA00022679"/>
    </source>
</evidence>
<evidence type="ECO:0000259" key="10">
    <source>
        <dbReference type="PROSITE" id="PS50280"/>
    </source>
</evidence>
<evidence type="ECO:0000313" key="12">
    <source>
        <dbReference type="EMBL" id="KAG2185564.1"/>
    </source>
</evidence>
<protein>
    <submittedName>
        <fullName evidence="12">Uncharacterized protein</fullName>
    </submittedName>
</protein>
<dbReference type="InterPro" id="IPR011990">
    <property type="entry name" value="TPR-like_helical_dom_sf"/>
</dbReference>
<dbReference type="SUPFAM" id="SSF82199">
    <property type="entry name" value="SET domain"/>
    <property type="match status" value="1"/>
</dbReference>
<keyword evidence="2" id="KW-0808">Transferase</keyword>
<dbReference type="GO" id="GO:0032259">
    <property type="term" value="P:methylation"/>
    <property type="evidence" value="ECO:0007669"/>
    <property type="project" value="UniProtKB-KW"/>
</dbReference>
<dbReference type="InterPro" id="IPR050869">
    <property type="entry name" value="H3K4_H4K5_MeTrfase"/>
</dbReference>
<evidence type="ECO:0000313" key="13">
    <source>
        <dbReference type="Proteomes" id="UP000612746"/>
    </source>
</evidence>
<gene>
    <name evidence="12" type="ORF">INT44_002357</name>
</gene>
<dbReference type="Gene3D" id="1.25.40.10">
    <property type="entry name" value="Tetratricopeptide repeat domain"/>
    <property type="match status" value="1"/>
</dbReference>
<dbReference type="PANTHER" id="PTHR12197:SF251">
    <property type="entry name" value="EG:BACR7C10.4 PROTEIN"/>
    <property type="match status" value="1"/>
</dbReference>
<dbReference type="GO" id="GO:0008168">
    <property type="term" value="F:methyltransferase activity"/>
    <property type="evidence" value="ECO:0007669"/>
    <property type="project" value="UniProtKB-KW"/>
</dbReference>
<name>A0A8H7Q344_9FUNG</name>
<feature type="coiled-coil region" evidence="8">
    <location>
        <begin position="473"/>
        <end position="500"/>
    </location>
</feature>
<dbReference type="PANTHER" id="PTHR12197">
    <property type="entry name" value="HISTONE-LYSINE N-METHYLTRANSFERASE SMYD"/>
    <property type="match status" value="1"/>
</dbReference>
<evidence type="ECO:0000256" key="8">
    <source>
        <dbReference type="SAM" id="Coils"/>
    </source>
</evidence>
<dbReference type="Pfam" id="PF01753">
    <property type="entry name" value="zf-MYND"/>
    <property type="match status" value="1"/>
</dbReference>
<reference evidence="12" key="1">
    <citation type="submission" date="2020-12" db="EMBL/GenBank/DDBJ databases">
        <title>Metabolic potential, ecology and presence of endohyphal bacteria is reflected in genomic diversity of Mucoromycotina.</title>
        <authorList>
            <person name="Muszewska A."/>
            <person name="Okrasinska A."/>
            <person name="Steczkiewicz K."/>
            <person name="Drgas O."/>
            <person name="Orlowska M."/>
            <person name="Perlinska-Lenart U."/>
            <person name="Aleksandrzak-Piekarczyk T."/>
            <person name="Szatraj K."/>
            <person name="Zielenkiewicz U."/>
            <person name="Pilsyk S."/>
            <person name="Malc E."/>
            <person name="Mieczkowski P."/>
            <person name="Kruszewska J.S."/>
            <person name="Biernat P."/>
            <person name="Pawlowska J."/>
        </authorList>
    </citation>
    <scope>NUCLEOTIDE SEQUENCE</scope>
    <source>
        <strain evidence="12">WA0000051536</strain>
    </source>
</reference>
<evidence type="ECO:0000256" key="3">
    <source>
        <dbReference type="ARBA" id="ARBA00022691"/>
    </source>
</evidence>
<dbReference type="Proteomes" id="UP000612746">
    <property type="component" value="Unassembled WGS sequence"/>
</dbReference>
<keyword evidence="8" id="KW-0175">Coiled coil</keyword>
<dbReference type="GO" id="GO:0008270">
    <property type="term" value="F:zinc ion binding"/>
    <property type="evidence" value="ECO:0007669"/>
    <property type="project" value="UniProtKB-KW"/>
</dbReference>
<feature type="compositionally biased region" description="Basic residues" evidence="9">
    <location>
        <begin position="1"/>
        <end position="11"/>
    </location>
</feature>
<dbReference type="SMART" id="SM00317">
    <property type="entry name" value="SET"/>
    <property type="match status" value="1"/>
</dbReference>
<dbReference type="EMBL" id="JAEPRA010000005">
    <property type="protein sequence ID" value="KAG2185564.1"/>
    <property type="molecule type" value="Genomic_DNA"/>
</dbReference>
<dbReference type="PROSITE" id="PS50280">
    <property type="entry name" value="SET"/>
    <property type="match status" value="1"/>
</dbReference>
<dbReference type="Gene3D" id="6.10.140.2220">
    <property type="match status" value="1"/>
</dbReference>
<accession>A0A8H7Q344</accession>
<dbReference type="PROSITE" id="PS50865">
    <property type="entry name" value="ZF_MYND_2"/>
    <property type="match status" value="1"/>
</dbReference>
<keyword evidence="13" id="KW-1185">Reference proteome</keyword>
<sequence>MHKKRTYRRRAKEQSDSDEEISNTITDATSIPKPLGLSFEDSLESDSPFIPRAPQPRSEANAKVLNDSKAIHDQEKSEAPILEGADPRLTVRHLEDKGVSVFAAARIPAGQTLIREQPYGAVIDDANLTKYCTACFKPSEQPLSRCSSCKFLHYCSRQCQISDWKQYHSIECPSYTKIGKRIPAAVRCITRMLIRRANDPISFKTVERLTVGKDAVPEKIKMKYAQLIMAVRQILPAKMMPSASDTMELICRFTVNSMSVLGFDYAGIGVGLFTNVCRLNHSCWPNCAITFEGKTAVLRTIGHVEESEELCISYIDVMEPYETRQERLSEQYYFKCQCTLCVLTKNMDIRSALRCLRKDCTGAIRYPDKPRARLNLENAVRIGDGILHNCHHLLVKARQHLKDLAIDMKDWETAYNVTQQLYEAYQHIYPSNSPITAIESYVIAKMYSNLHPEYSWTLHAHYAQALRLLEVCYETNSNVLQSVRREIRELEAERSFAQMQRQGHDVQ</sequence>
<evidence type="ECO:0000256" key="4">
    <source>
        <dbReference type="ARBA" id="ARBA00022723"/>
    </source>
</evidence>
<evidence type="ECO:0000259" key="11">
    <source>
        <dbReference type="PROSITE" id="PS50865"/>
    </source>
</evidence>
<keyword evidence="3" id="KW-0949">S-adenosyl-L-methionine</keyword>
<dbReference type="PROSITE" id="PS01360">
    <property type="entry name" value="ZF_MYND_1"/>
    <property type="match status" value="1"/>
</dbReference>
<keyword evidence="5 7" id="KW-0863">Zinc-finger</keyword>
<dbReference type="InterPro" id="IPR001214">
    <property type="entry name" value="SET_dom"/>
</dbReference>
<dbReference type="InterPro" id="IPR046341">
    <property type="entry name" value="SET_dom_sf"/>
</dbReference>
<dbReference type="Gene3D" id="2.170.270.10">
    <property type="entry name" value="SET domain"/>
    <property type="match status" value="1"/>
</dbReference>
<dbReference type="AlphaFoldDB" id="A0A8H7Q344"/>
<keyword evidence="6" id="KW-0862">Zinc</keyword>
<feature type="domain" description="SET" evidence="10">
    <location>
        <begin position="87"/>
        <end position="315"/>
    </location>
</feature>
<dbReference type="Gene3D" id="1.10.220.160">
    <property type="match status" value="1"/>
</dbReference>
<evidence type="ECO:0000256" key="7">
    <source>
        <dbReference type="PROSITE-ProRule" id="PRU00134"/>
    </source>
</evidence>
<organism evidence="12 13">
    <name type="scientific">Umbelopsis vinacea</name>
    <dbReference type="NCBI Taxonomy" id="44442"/>
    <lineage>
        <taxon>Eukaryota</taxon>
        <taxon>Fungi</taxon>
        <taxon>Fungi incertae sedis</taxon>
        <taxon>Mucoromycota</taxon>
        <taxon>Mucoromycotina</taxon>
        <taxon>Umbelopsidomycetes</taxon>
        <taxon>Umbelopsidales</taxon>
        <taxon>Umbelopsidaceae</taxon>
        <taxon>Umbelopsis</taxon>
    </lineage>
</organism>
<feature type="domain" description="MYND-type" evidence="11">
    <location>
        <begin position="132"/>
        <end position="172"/>
    </location>
</feature>
<dbReference type="GO" id="GO:0005634">
    <property type="term" value="C:nucleus"/>
    <property type="evidence" value="ECO:0007669"/>
    <property type="project" value="TreeGrafter"/>
</dbReference>
<evidence type="ECO:0000256" key="5">
    <source>
        <dbReference type="ARBA" id="ARBA00022771"/>
    </source>
</evidence>
<dbReference type="Pfam" id="PF00856">
    <property type="entry name" value="SET"/>
    <property type="match status" value="1"/>
</dbReference>
<feature type="region of interest" description="Disordered" evidence="9">
    <location>
        <begin position="1"/>
        <end position="62"/>
    </location>
</feature>
<keyword evidence="1" id="KW-0489">Methyltransferase</keyword>
<dbReference type="InterPro" id="IPR002893">
    <property type="entry name" value="Znf_MYND"/>
</dbReference>
<evidence type="ECO:0000256" key="1">
    <source>
        <dbReference type="ARBA" id="ARBA00022603"/>
    </source>
</evidence>
<comment type="caution">
    <text evidence="12">The sequence shown here is derived from an EMBL/GenBank/DDBJ whole genome shotgun (WGS) entry which is preliminary data.</text>
</comment>
<dbReference type="FunFam" id="2.170.270.10:FF:000013">
    <property type="entry name" value="Histone-lysine N-methyltransferase SMYD1 isoform 1"/>
    <property type="match status" value="1"/>
</dbReference>
<evidence type="ECO:0000256" key="6">
    <source>
        <dbReference type="ARBA" id="ARBA00022833"/>
    </source>
</evidence>